<name>A0AAD9CVF8_PAPLA</name>
<feature type="compositionally biased region" description="Low complexity" evidence="3">
    <location>
        <begin position="843"/>
        <end position="853"/>
    </location>
</feature>
<feature type="domain" description="GDP/GTP exchange factor Sec2 N-terminal" evidence="4">
    <location>
        <begin position="154"/>
        <end position="284"/>
    </location>
</feature>
<feature type="region of interest" description="Disordered" evidence="3">
    <location>
        <begin position="553"/>
        <end position="971"/>
    </location>
</feature>
<dbReference type="PANTHER" id="PTHR14430">
    <property type="entry name" value="RABIN3-RELATED"/>
    <property type="match status" value="1"/>
</dbReference>
<reference evidence="5" key="1">
    <citation type="submission" date="2023-02" db="EMBL/GenBank/DDBJ databases">
        <title>Identification and recombinant expression of a fungal hydrolase from Papiliotrema laurentii that hydrolyzes apple cutin and clears colloidal polyester polyurethane.</title>
        <authorList>
            <consortium name="DOE Joint Genome Institute"/>
            <person name="Roman V.A."/>
            <person name="Bojanowski C."/>
            <person name="Crable B.R."/>
            <person name="Wagner D.N."/>
            <person name="Hung C.S."/>
            <person name="Nadeau L.J."/>
            <person name="Schratz L."/>
            <person name="Haridas S."/>
            <person name="Pangilinan J."/>
            <person name="Lipzen A."/>
            <person name="Na H."/>
            <person name="Yan M."/>
            <person name="Ng V."/>
            <person name="Grigoriev I.V."/>
            <person name="Spatafora J.W."/>
            <person name="Barlow D."/>
            <person name="Biffinger J."/>
            <person name="Kelley-Loughnane N."/>
            <person name="Varaljay V.A."/>
            <person name="Crookes-Goodson W.J."/>
        </authorList>
    </citation>
    <scope>NUCLEOTIDE SEQUENCE</scope>
    <source>
        <strain evidence="5">5307AH</strain>
    </source>
</reference>
<organism evidence="5 6">
    <name type="scientific">Papiliotrema laurentii</name>
    <name type="common">Cryptococcus laurentii</name>
    <dbReference type="NCBI Taxonomy" id="5418"/>
    <lineage>
        <taxon>Eukaryota</taxon>
        <taxon>Fungi</taxon>
        <taxon>Dikarya</taxon>
        <taxon>Basidiomycota</taxon>
        <taxon>Agaricomycotina</taxon>
        <taxon>Tremellomycetes</taxon>
        <taxon>Tremellales</taxon>
        <taxon>Rhynchogastremaceae</taxon>
        <taxon>Papiliotrema</taxon>
    </lineage>
</organism>
<dbReference type="InterPro" id="IPR040351">
    <property type="entry name" value="RAB3IL/RAB3IP/Sec2"/>
</dbReference>
<feature type="compositionally biased region" description="Basic and acidic residues" evidence="3">
    <location>
        <begin position="78"/>
        <end position="88"/>
    </location>
</feature>
<protein>
    <recommendedName>
        <fullName evidence="4">GDP/GTP exchange factor Sec2 N-terminal domain-containing protein</fullName>
    </recommendedName>
</protein>
<dbReference type="EMBL" id="JAODAN010000010">
    <property type="protein sequence ID" value="KAK1921579.1"/>
    <property type="molecule type" value="Genomic_DNA"/>
</dbReference>
<feature type="region of interest" description="Disordered" evidence="3">
    <location>
        <begin position="1"/>
        <end position="97"/>
    </location>
</feature>
<keyword evidence="1 2" id="KW-0175">Coiled coil</keyword>
<feature type="compositionally biased region" description="Basic and acidic residues" evidence="3">
    <location>
        <begin position="43"/>
        <end position="52"/>
    </location>
</feature>
<dbReference type="SUPFAM" id="SSF144284">
    <property type="entry name" value="Sec2 N-terminal region"/>
    <property type="match status" value="1"/>
</dbReference>
<dbReference type="GO" id="GO:0005085">
    <property type="term" value="F:guanyl-nucleotide exchange factor activity"/>
    <property type="evidence" value="ECO:0007669"/>
    <property type="project" value="InterPro"/>
</dbReference>
<feature type="compositionally biased region" description="Basic and acidic residues" evidence="3">
    <location>
        <begin position="755"/>
        <end position="836"/>
    </location>
</feature>
<dbReference type="CDD" id="cd21044">
    <property type="entry name" value="Rab11BD_RAB3IP_like"/>
    <property type="match status" value="1"/>
</dbReference>
<dbReference type="Pfam" id="PF06428">
    <property type="entry name" value="Sec2p"/>
    <property type="match status" value="1"/>
</dbReference>
<feature type="compositionally biased region" description="Basic and acidic residues" evidence="3">
    <location>
        <begin position="911"/>
        <end position="921"/>
    </location>
</feature>
<dbReference type="GO" id="GO:0070319">
    <property type="term" value="C:Golgi to plasma membrane transport vesicle"/>
    <property type="evidence" value="ECO:0007669"/>
    <property type="project" value="TreeGrafter"/>
</dbReference>
<keyword evidence="6" id="KW-1185">Reference proteome</keyword>
<proteinExistence type="predicted"/>
<evidence type="ECO:0000313" key="5">
    <source>
        <dbReference type="EMBL" id="KAK1921579.1"/>
    </source>
</evidence>
<feature type="compositionally biased region" description="Basic and acidic residues" evidence="3">
    <location>
        <begin position="553"/>
        <end position="565"/>
    </location>
</feature>
<gene>
    <name evidence="5" type="ORF">DB88DRAFT_498460</name>
</gene>
<feature type="compositionally biased region" description="Low complexity" evidence="3">
    <location>
        <begin position="566"/>
        <end position="577"/>
    </location>
</feature>
<comment type="caution">
    <text evidence="5">The sequence shown here is derived from an EMBL/GenBank/DDBJ whole genome shotgun (WGS) entry which is preliminary data.</text>
</comment>
<evidence type="ECO:0000259" key="4">
    <source>
        <dbReference type="Pfam" id="PF06428"/>
    </source>
</evidence>
<evidence type="ECO:0000256" key="1">
    <source>
        <dbReference type="ARBA" id="ARBA00023054"/>
    </source>
</evidence>
<dbReference type="GO" id="GO:0051286">
    <property type="term" value="C:cell tip"/>
    <property type="evidence" value="ECO:0007669"/>
    <property type="project" value="TreeGrafter"/>
</dbReference>
<dbReference type="GO" id="GO:0006887">
    <property type="term" value="P:exocytosis"/>
    <property type="evidence" value="ECO:0007669"/>
    <property type="project" value="TreeGrafter"/>
</dbReference>
<dbReference type="PANTHER" id="PTHR14430:SF0">
    <property type="entry name" value="SEC2P DOMAIN-CONTAINING PROTEIN"/>
    <property type="match status" value="1"/>
</dbReference>
<evidence type="ECO:0000256" key="2">
    <source>
        <dbReference type="SAM" id="Coils"/>
    </source>
</evidence>
<feature type="compositionally biased region" description="Basic and acidic residues" evidence="3">
    <location>
        <begin position="685"/>
        <end position="695"/>
    </location>
</feature>
<sequence length="1000" mass="106941">MSDPAVPVEDAERREGEERRDGEGQDVAGDSGDVAVEPPSNSHEADKHDHDVAQPVPDQPLDEEHPDGPARSIQAEQQRGDDTGHVEANKSGLLPSPMRIDLPSSAAIDAVATSHGPESPTTSLIASLRSQLTLLSDQSAALNAKLIEAIDRHSNLEDTHLTLQQSHNELNERANRLAAEKAQWEESMNTGLLVERSQIKDEMQRLAAGLVEEERRRGSAEVRRQKVEEEVDELAASLFDQANTMVAAERMARTQAENRLKDTEENLAAAESAMRDMQLHLQSLAAPAHPSDAASIPMPRRYLSSHLPFSEFLSFIAHLRSLRPLKETSKAMFPPPAISTLLAQPFIARAITEDHEPTIRLDAAPDLSYFSRRNVGPAIIAGELFIEPVSANTVLSATTAPPHDINCSLCGKPVFPHIVPQSPAVSSFGAPPLHPAQKQSRFSLKPFFNTASSPSGNAHSPGHSPLASPSLSAAASSLSLPPVYVFRVNRPANSSTGTNDKDAKVYPLCRTGWCLERLRAACDLWHFVRTGIIHVVWHGDDGHLLLAEQAHEHGDATPTQADRRVSSSSIAMSESGSNPTPPALPERKKSGGWGLGFKLGSNEKPSGSPGGWFGRSTSATPPRSPGTPGTPNPADEATESAKPTGLDPPIELQSPAVEKGDGDNEGAVALTDVPVINRVEASPEVEARDAAREGDDATATTESGSKEPDLEEGIPRNGSQRSLASSGAATDEAAFATPKGAPDGLPEDVAEEGNTGEKADGGEGDVGLKDGEGQEKQDEEKQEEEKGEKQDGAQEEHKDEMRQEEEAKVDQESAEGQDKDEVKGVEDKDTGVKEEATTEEAATETAPSEAVTAPVDPIVDLTESAPASPALSGPPPIPRRAANRMSAKPPARDLTLAQGDTPATPSEEGIAETKETAEEASKSTAAETAEATLKSPPPLPPRHPRTPRAPGQPRDSVVEGEKRWMKEDSEAWEEKTWRMVVKFKEGMWKARIGVTDDAEA</sequence>
<feature type="compositionally biased region" description="Basic and acidic residues" evidence="3">
    <location>
        <begin position="956"/>
        <end position="971"/>
    </location>
</feature>
<dbReference type="Proteomes" id="UP001182556">
    <property type="component" value="Unassembled WGS sequence"/>
</dbReference>
<feature type="compositionally biased region" description="Polar residues" evidence="3">
    <location>
        <begin position="717"/>
        <end position="728"/>
    </location>
</feature>
<dbReference type="Gene3D" id="6.10.140.910">
    <property type="match status" value="1"/>
</dbReference>
<feature type="compositionally biased region" description="Pro residues" evidence="3">
    <location>
        <begin position="622"/>
        <end position="631"/>
    </location>
</feature>
<dbReference type="InterPro" id="IPR009449">
    <property type="entry name" value="Sec2_N"/>
</dbReference>
<feature type="compositionally biased region" description="Basic and acidic residues" evidence="3">
    <location>
        <begin position="10"/>
        <end position="23"/>
    </location>
</feature>
<feature type="coiled-coil region" evidence="2">
    <location>
        <begin position="160"/>
        <end position="280"/>
    </location>
</feature>
<dbReference type="AlphaFoldDB" id="A0AAD9CVF8"/>
<feature type="compositionally biased region" description="Low complexity" evidence="3">
    <location>
        <begin position="922"/>
        <end position="932"/>
    </location>
</feature>
<accession>A0AAD9CVF8</accession>
<evidence type="ECO:0000256" key="3">
    <source>
        <dbReference type="SAM" id="MobiDB-lite"/>
    </source>
</evidence>
<evidence type="ECO:0000313" key="6">
    <source>
        <dbReference type="Proteomes" id="UP001182556"/>
    </source>
</evidence>